<feature type="region of interest" description="Disordered" evidence="2">
    <location>
        <begin position="1"/>
        <end position="241"/>
    </location>
</feature>
<evidence type="ECO:0000259" key="4">
    <source>
        <dbReference type="PROSITE" id="PS51123"/>
    </source>
</evidence>
<dbReference type="NCBIfam" id="NF038228">
    <property type="entry name" value="IcmH_DotU_IVB"/>
    <property type="match status" value="1"/>
</dbReference>
<feature type="compositionally biased region" description="Pro residues" evidence="2">
    <location>
        <begin position="198"/>
        <end position="212"/>
    </location>
</feature>
<evidence type="ECO:0000256" key="1">
    <source>
        <dbReference type="PROSITE-ProRule" id="PRU00473"/>
    </source>
</evidence>
<evidence type="ECO:0000256" key="2">
    <source>
        <dbReference type="SAM" id="MobiDB-lite"/>
    </source>
</evidence>
<feature type="compositionally biased region" description="Pro residues" evidence="2">
    <location>
        <begin position="83"/>
        <end position="93"/>
    </location>
</feature>
<dbReference type="RefSeq" id="WP_188476439.1">
    <property type="nucleotide sequence ID" value="NZ_BMFJ01000001.1"/>
</dbReference>
<dbReference type="Gene3D" id="3.30.1330.60">
    <property type="entry name" value="OmpA-like domain"/>
    <property type="match status" value="1"/>
</dbReference>
<proteinExistence type="predicted"/>
<evidence type="ECO:0000313" key="6">
    <source>
        <dbReference type="Proteomes" id="UP000612855"/>
    </source>
</evidence>
<dbReference type="CDD" id="cd07185">
    <property type="entry name" value="OmpA_C-like"/>
    <property type="match status" value="1"/>
</dbReference>
<dbReference type="InterPro" id="IPR038522">
    <property type="entry name" value="T4/T6SS_DotU_sf"/>
</dbReference>
<feature type="compositionally biased region" description="Pro residues" evidence="2">
    <location>
        <begin position="118"/>
        <end position="132"/>
    </location>
</feature>
<evidence type="ECO:0000313" key="5">
    <source>
        <dbReference type="EMBL" id="GGE22398.1"/>
    </source>
</evidence>
<name>A0A917A3N4_9RHOB</name>
<dbReference type="EMBL" id="BMFJ01000001">
    <property type="protein sequence ID" value="GGE22398.1"/>
    <property type="molecule type" value="Genomic_DNA"/>
</dbReference>
<protein>
    <recommendedName>
        <fullName evidence="4">OmpA-like domain-containing protein</fullName>
    </recommendedName>
</protein>
<dbReference type="InterPro" id="IPR036737">
    <property type="entry name" value="OmpA-like_sf"/>
</dbReference>
<sequence>MAADNDDDRTVFGQKLPPQAPRPGQAPGQPPAQQPPAQGQGQGEGDRTVFGMRVPPQQPAPPPQAPYPPQQPPAHPQGGQQPYPQPPYPPAQPPQGGYPQPPYPQPPQPPAYGQQPPYGQPPQQPYPAPQPPARGGDDTWFGGRVPGSAPSPQVPPHQAPPSHGQPSYPQPPYAPPPQGQFPPSNSGWTQSPQGYPAPSYPQHPPQQPPAPGYPNWSSGAQHVDPQFPSAQRPQAAPRAPSVPRIAFNDALRGAGLDIGTSSNPIIAAASDLLILLGRLRTGMVEMQAIPLRDHVVREINSFVQKAQSAGIAPEDIEVARYALAATADDIVQTVPGSDPGYWAQFSMAAELLNDRSAGIGFFARLDQVIGLAHQRRHVLELMFVCLSLGFEGKYRTEPNGAVALTRLRNEVYQRLRAATPRPGQDVSVRWTPVILGGRRRSSVLPMWIVGGVAAAMVVALFATLSWILSTEAQAAQGRILALHNPADRPIIQATGEVKRTEYEAEAPAQLDRIKGQLSEEIADGRLNVEIKGDYIAIRVGPVLRFKSGSADLSEDFSAMAKIIAAVLESEPGEIVVEGHSDNIPLRGTGRYKTNEALSEARAGTVRDLLVQTLSDPTRATIVGVGPNQPLDTENTPEARAKNRRVEILLRQEQKQ</sequence>
<feature type="compositionally biased region" description="Pro residues" evidence="2">
    <location>
        <begin position="56"/>
        <end position="75"/>
    </location>
</feature>
<feature type="domain" description="OmpA-like" evidence="4">
    <location>
        <begin position="532"/>
        <end position="653"/>
    </location>
</feature>
<dbReference type="Pfam" id="PF00691">
    <property type="entry name" value="OmpA"/>
    <property type="match status" value="1"/>
</dbReference>
<reference evidence="6" key="1">
    <citation type="journal article" date="2019" name="Int. J. Syst. Evol. Microbiol.">
        <title>The Global Catalogue of Microorganisms (GCM) 10K type strain sequencing project: providing services to taxonomists for standard genome sequencing and annotation.</title>
        <authorList>
            <consortium name="The Broad Institute Genomics Platform"/>
            <consortium name="The Broad Institute Genome Sequencing Center for Infectious Disease"/>
            <person name="Wu L."/>
            <person name="Ma J."/>
        </authorList>
    </citation>
    <scope>NUCLEOTIDE SEQUENCE [LARGE SCALE GENOMIC DNA]</scope>
    <source>
        <strain evidence="6">CGMCC 1.12664</strain>
    </source>
</reference>
<organism evidence="5 6">
    <name type="scientific">Primorskyibacter flagellatus</name>
    <dbReference type="NCBI Taxonomy" id="1387277"/>
    <lineage>
        <taxon>Bacteria</taxon>
        <taxon>Pseudomonadati</taxon>
        <taxon>Pseudomonadota</taxon>
        <taxon>Alphaproteobacteria</taxon>
        <taxon>Rhodobacterales</taxon>
        <taxon>Roseobacteraceae</taxon>
        <taxon>Primorskyibacter</taxon>
    </lineage>
</organism>
<dbReference type="AlphaFoldDB" id="A0A917A3N4"/>
<dbReference type="InterPro" id="IPR017732">
    <property type="entry name" value="T4/T6SS_DotU"/>
</dbReference>
<dbReference type="InterPro" id="IPR050330">
    <property type="entry name" value="Bact_OuterMem_StrucFunc"/>
</dbReference>
<keyword evidence="1 3" id="KW-0472">Membrane</keyword>
<dbReference type="GO" id="GO:0016020">
    <property type="term" value="C:membrane"/>
    <property type="evidence" value="ECO:0007669"/>
    <property type="project" value="UniProtKB-UniRule"/>
</dbReference>
<keyword evidence="3" id="KW-1133">Transmembrane helix</keyword>
<dbReference type="Proteomes" id="UP000612855">
    <property type="component" value="Unassembled WGS sequence"/>
</dbReference>
<feature type="compositionally biased region" description="Low complexity" evidence="2">
    <location>
        <begin position="228"/>
        <end position="241"/>
    </location>
</feature>
<evidence type="ECO:0000256" key="3">
    <source>
        <dbReference type="SAM" id="Phobius"/>
    </source>
</evidence>
<feature type="compositionally biased region" description="Pro residues" evidence="2">
    <location>
        <begin position="168"/>
        <end position="180"/>
    </location>
</feature>
<accession>A0A917A3N4</accession>
<dbReference type="InterPro" id="IPR006665">
    <property type="entry name" value="OmpA-like"/>
</dbReference>
<dbReference type="Gene3D" id="1.25.40.590">
    <property type="entry name" value="Type IV / VI secretion system, DotU"/>
    <property type="match status" value="1"/>
</dbReference>
<dbReference type="Pfam" id="PF09850">
    <property type="entry name" value="DotU"/>
    <property type="match status" value="1"/>
</dbReference>
<dbReference type="PANTHER" id="PTHR30329:SF19">
    <property type="entry name" value="OUTER MEMBRANE PROTEIN, OMPA FAMILY"/>
    <property type="match status" value="1"/>
</dbReference>
<dbReference type="PROSITE" id="PS51123">
    <property type="entry name" value="OMPA_2"/>
    <property type="match status" value="1"/>
</dbReference>
<feature type="compositionally biased region" description="Pro residues" evidence="2">
    <location>
        <begin position="99"/>
        <end position="110"/>
    </location>
</feature>
<keyword evidence="3" id="KW-0812">Transmembrane</keyword>
<dbReference type="PANTHER" id="PTHR30329">
    <property type="entry name" value="STATOR ELEMENT OF FLAGELLAR MOTOR COMPLEX"/>
    <property type="match status" value="1"/>
</dbReference>
<keyword evidence="6" id="KW-1185">Reference proteome</keyword>
<dbReference type="NCBIfam" id="TIGR03349">
    <property type="entry name" value="IV_VI_DotU"/>
    <property type="match status" value="1"/>
</dbReference>
<comment type="caution">
    <text evidence="5">The sequence shown here is derived from an EMBL/GenBank/DDBJ whole genome shotgun (WGS) entry which is preliminary data.</text>
</comment>
<feature type="transmembrane region" description="Helical" evidence="3">
    <location>
        <begin position="444"/>
        <end position="468"/>
    </location>
</feature>
<gene>
    <name evidence="5" type="ORF">GCM10011360_08640</name>
</gene>
<dbReference type="SUPFAM" id="SSF103088">
    <property type="entry name" value="OmpA-like"/>
    <property type="match status" value="1"/>
</dbReference>